<dbReference type="Gene3D" id="3.10.450.50">
    <property type="match status" value="1"/>
</dbReference>
<evidence type="ECO:0000259" key="1">
    <source>
        <dbReference type="Pfam" id="PF14534"/>
    </source>
</evidence>
<reference evidence="2 3" key="1">
    <citation type="submission" date="2018-05" db="EMBL/GenBank/DDBJ databases">
        <title>Complete Genome Sequence of the Nonylphenol-Degrading Bacterium Sphingobium amiense DSM 16289T.</title>
        <authorList>
            <person name="Ootsuka M."/>
            <person name="Nishizawa T."/>
            <person name="Ohta H."/>
        </authorList>
    </citation>
    <scope>NUCLEOTIDE SEQUENCE [LARGE SCALE GENOMIC DNA]</scope>
    <source>
        <strain evidence="2 3">DSM 16289</strain>
        <plasmid evidence="3">psamie_5 dna</plasmid>
    </source>
</reference>
<sequence length="140" mass="15634">MTHLAEPEDAPEAFQSAWNAHDMAAFGRLFHDDAAFVNRFGHYVRGVDEIIDLHQPIHETIYRDSTLENELIDATPIGPPVAIVHFWSRLRTGPAHPAGAHDVDTLILAVLACRDGAWRIQALENVTLTNPRTGEPVLRR</sequence>
<accession>A0A494W7K6</accession>
<name>A0A494W7K6_9SPHN</name>
<dbReference type="InterPro" id="IPR011944">
    <property type="entry name" value="Steroid_delta5-4_isomerase"/>
</dbReference>
<dbReference type="SUPFAM" id="SSF54427">
    <property type="entry name" value="NTF2-like"/>
    <property type="match status" value="1"/>
</dbReference>
<dbReference type="NCBIfam" id="TIGR02246">
    <property type="entry name" value="SgcJ/EcaC family oxidoreductase"/>
    <property type="match status" value="1"/>
</dbReference>
<dbReference type="InterPro" id="IPR027843">
    <property type="entry name" value="DUF4440"/>
</dbReference>
<dbReference type="InterPro" id="IPR032710">
    <property type="entry name" value="NTF2-like_dom_sf"/>
</dbReference>
<organism evidence="2 3">
    <name type="scientific">Sphingobium amiense</name>
    <dbReference type="NCBI Taxonomy" id="135719"/>
    <lineage>
        <taxon>Bacteria</taxon>
        <taxon>Pseudomonadati</taxon>
        <taxon>Pseudomonadota</taxon>
        <taxon>Alphaproteobacteria</taxon>
        <taxon>Sphingomonadales</taxon>
        <taxon>Sphingomonadaceae</taxon>
        <taxon>Sphingobium</taxon>
    </lineage>
</organism>
<evidence type="ECO:0000313" key="2">
    <source>
        <dbReference type="EMBL" id="BBE00525.1"/>
    </source>
</evidence>
<dbReference type="KEGG" id="sami:SAMIE_5000020"/>
<dbReference type="Pfam" id="PF14534">
    <property type="entry name" value="DUF4440"/>
    <property type="match status" value="1"/>
</dbReference>
<feature type="domain" description="DUF4440" evidence="1">
    <location>
        <begin position="12"/>
        <end position="120"/>
    </location>
</feature>
<keyword evidence="2" id="KW-0614">Plasmid</keyword>
<keyword evidence="3" id="KW-1185">Reference proteome</keyword>
<geneLocation type="plasmid" evidence="3">
    <name>psamie_5 dna</name>
</geneLocation>
<proteinExistence type="predicted"/>
<dbReference type="AlphaFoldDB" id="A0A494W7K6"/>
<protein>
    <submittedName>
        <fullName evidence="2">DUF4440 domain-containing protein</fullName>
    </submittedName>
</protein>
<dbReference type="RefSeq" id="WP_126516973.1">
    <property type="nucleotide sequence ID" value="NZ_AP018668.1"/>
</dbReference>
<dbReference type="Proteomes" id="UP000279959">
    <property type="component" value="Plasmid pSAMIE_5"/>
</dbReference>
<gene>
    <name evidence="2" type="ORF">SAMIE_5000020</name>
</gene>
<dbReference type="EMBL" id="AP018668">
    <property type="protein sequence ID" value="BBE00525.1"/>
    <property type="molecule type" value="Genomic_DNA"/>
</dbReference>
<evidence type="ECO:0000313" key="3">
    <source>
        <dbReference type="Proteomes" id="UP000279959"/>
    </source>
</evidence>